<feature type="transmembrane region" description="Helical" evidence="7">
    <location>
        <begin position="98"/>
        <end position="120"/>
    </location>
</feature>
<keyword evidence="6 7" id="KW-0472">Membrane</keyword>
<keyword evidence="3" id="KW-1003">Cell membrane</keyword>
<dbReference type="Gene3D" id="1.10.3720.10">
    <property type="entry name" value="MetI-like"/>
    <property type="match status" value="1"/>
</dbReference>
<comment type="caution">
    <text evidence="9">The sequence shown here is derived from an EMBL/GenBank/DDBJ whole genome shotgun (WGS) entry which is preliminary data.</text>
</comment>
<sequence>MWIGLAFAAPALILFVVFRVFASGAGLGLSLFSVGVDGSAIWVGLTNFVRLFADPVFWGSLGVTVLYTVLTVPLSIGASFLFALLVRGKFRGVGFFRSVFFLPTVTSLVVAATIFIWIFSVDGPVSGMLGTGSWLASPQLVVPALVIVSIWVRFGYGMLILLASLNEIPEEIEEAARLDGARWRHQVRWIILPHVRPAIFFLAITETAVSFQVFDLINVMTGGGPGRSSYALVMFLYDQGFRYFDFGYASAIGAVLFVIALAFALVQHLVIGREKK</sequence>
<feature type="transmembrane region" description="Helical" evidence="7">
    <location>
        <begin position="186"/>
        <end position="204"/>
    </location>
</feature>
<comment type="subcellular location">
    <subcellularLocation>
        <location evidence="1 7">Cell membrane</location>
        <topology evidence="1 7">Multi-pass membrane protein</topology>
    </subcellularLocation>
</comment>
<reference evidence="9 10" key="1">
    <citation type="submission" date="2021-06" db="EMBL/GenBank/DDBJ databases">
        <title>Genome-based taxonomic framework of Microbacterium strains isolated from marine environment, the description of four new species and reclassification of four preexisting species.</title>
        <authorList>
            <person name="Lee S.D."/>
            <person name="Kim S.-M."/>
            <person name="Byeon Y.-S."/>
            <person name="Yang H.L."/>
            <person name="Kim I.S."/>
        </authorList>
    </citation>
    <scope>NUCLEOTIDE SEQUENCE [LARGE SCALE GENOMIC DNA]</scope>
    <source>
        <strain evidence="9 10">SSW1-49</strain>
    </source>
</reference>
<gene>
    <name evidence="9" type="ORF">KZC51_02105</name>
</gene>
<feature type="transmembrane region" description="Helical" evidence="7">
    <location>
        <begin position="246"/>
        <end position="266"/>
    </location>
</feature>
<name>A0ABT0FA34_9MICO</name>
<feature type="transmembrane region" description="Helical" evidence="7">
    <location>
        <begin position="65"/>
        <end position="86"/>
    </location>
</feature>
<evidence type="ECO:0000259" key="8">
    <source>
        <dbReference type="PROSITE" id="PS50928"/>
    </source>
</evidence>
<dbReference type="InterPro" id="IPR000515">
    <property type="entry name" value="MetI-like"/>
</dbReference>
<keyword evidence="10" id="KW-1185">Reference proteome</keyword>
<protein>
    <submittedName>
        <fullName evidence="9">Sugar ABC transporter permease</fullName>
    </submittedName>
</protein>
<evidence type="ECO:0000256" key="5">
    <source>
        <dbReference type="ARBA" id="ARBA00022989"/>
    </source>
</evidence>
<dbReference type="InterPro" id="IPR035906">
    <property type="entry name" value="MetI-like_sf"/>
</dbReference>
<dbReference type="Proteomes" id="UP001300096">
    <property type="component" value="Unassembled WGS sequence"/>
</dbReference>
<evidence type="ECO:0000256" key="1">
    <source>
        <dbReference type="ARBA" id="ARBA00004651"/>
    </source>
</evidence>
<dbReference type="InterPro" id="IPR051393">
    <property type="entry name" value="ABC_transporter_permease"/>
</dbReference>
<proteinExistence type="inferred from homology"/>
<evidence type="ECO:0000256" key="2">
    <source>
        <dbReference type="ARBA" id="ARBA00022448"/>
    </source>
</evidence>
<evidence type="ECO:0000313" key="9">
    <source>
        <dbReference type="EMBL" id="MCK2034918.1"/>
    </source>
</evidence>
<feature type="domain" description="ABC transmembrane type-1" evidence="8">
    <location>
        <begin position="57"/>
        <end position="267"/>
    </location>
</feature>
<dbReference type="PROSITE" id="PS50928">
    <property type="entry name" value="ABC_TM1"/>
    <property type="match status" value="1"/>
</dbReference>
<keyword evidence="5 7" id="KW-1133">Transmembrane helix</keyword>
<evidence type="ECO:0000313" key="10">
    <source>
        <dbReference type="Proteomes" id="UP001300096"/>
    </source>
</evidence>
<comment type="similarity">
    <text evidence="7">Belongs to the binding-protein-dependent transport system permease family.</text>
</comment>
<feature type="transmembrane region" description="Helical" evidence="7">
    <location>
        <begin position="140"/>
        <end position="165"/>
    </location>
</feature>
<organism evidence="9 10">
    <name type="scientific">Microbacterium croceum</name>
    <dbReference type="NCBI Taxonomy" id="2851645"/>
    <lineage>
        <taxon>Bacteria</taxon>
        <taxon>Bacillati</taxon>
        <taxon>Actinomycetota</taxon>
        <taxon>Actinomycetes</taxon>
        <taxon>Micrococcales</taxon>
        <taxon>Microbacteriaceae</taxon>
        <taxon>Microbacterium</taxon>
    </lineage>
</organism>
<evidence type="ECO:0000256" key="4">
    <source>
        <dbReference type="ARBA" id="ARBA00022692"/>
    </source>
</evidence>
<evidence type="ECO:0000256" key="7">
    <source>
        <dbReference type="RuleBase" id="RU363032"/>
    </source>
</evidence>
<evidence type="ECO:0000256" key="6">
    <source>
        <dbReference type="ARBA" id="ARBA00023136"/>
    </source>
</evidence>
<evidence type="ECO:0000256" key="3">
    <source>
        <dbReference type="ARBA" id="ARBA00022475"/>
    </source>
</evidence>
<keyword evidence="2 7" id="KW-0813">Transport</keyword>
<dbReference type="PANTHER" id="PTHR30193">
    <property type="entry name" value="ABC TRANSPORTER PERMEASE PROTEIN"/>
    <property type="match status" value="1"/>
</dbReference>
<dbReference type="Pfam" id="PF00528">
    <property type="entry name" value="BPD_transp_1"/>
    <property type="match status" value="1"/>
</dbReference>
<dbReference type="EMBL" id="JAHWXN010000001">
    <property type="protein sequence ID" value="MCK2034918.1"/>
    <property type="molecule type" value="Genomic_DNA"/>
</dbReference>
<keyword evidence="4 7" id="KW-0812">Transmembrane</keyword>
<dbReference type="SUPFAM" id="SSF161098">
    <property type="entry name" value="MetI-like"/>
    <property type="match status" value="1"/>
</dbReference>
<accession>A0ABT0FA34</accession>
<dbReference type="CDD" id="cd06261">
    <property type="entry name" value="TM_PBP2"/>
    <property type="match status" value="1"/>
</dbReference>
<dbReference type="PANTHER" id="PTHR30193:SF37">
    <property type="entry name" value="INNER MEMBRANE ABC TRANSPORTER PERMEASE PROTEIN YCJO"/>
    <property type="match status" value="1"/>
</dbReference>